<reference evidence="2" key="1">
    <citation type="journal article" date="2016" name="Nat. Commun.">
        <title>The Gonium pectorale genome demonstrates co-option of cell cycle regulation during the evolution of multicellularity.</title>
        <authorList>
            <person name="Hanschen E.R."/>
            <person name="Marriage T.N."/>
            <person name="Ferris P.J."/>
            <person name="Hamaji T."/>
            <person name="Toyoda A."/>
            <person name="Fujiyama A."/>
            <person name="Neme R."/>
            <person name="Noguchi H."/>
            <person name="Minakuchi Y."/>
            <person name="Suzuki M."/>
            <person name="Kawai-Toyooka H."/>
            <person name="Smith D.R."/>
            <person name="Sparks H."/>
            <person name="Anderson J."/>
            <person name="Bakaric R."/>
            <person name="Luria V."/>
            <person name="Karger A."/>
            <person name="Kirschner M.W."/>
            <person name="Durand P.M."/>
            <person name="Michod R.E."/>
            <person name="Nozaki H."/>
            <person name="Olson B.J."/>
        </authorList>
    </citation>
    <scope>NUCLEOTIDE SEQUENCE [LARGE SCALE GENOMIC DNA]</scope>
    <source>
        <strain evidence="2">NIES-2863</strain>
    </source>
</reference>
<keyword evidence="2" id="KW-1185">Reference proteome</keyword>
<gene>
    <name evidence="1" type="ORF">GPECTOR_3g31</name>
</gene>
<organism evidence="1 2">
    <name type="scientific">Gonium pectorale</name>
    <name type="common">Green alga</name>
    <dbReference type="NCBI Taxonomy" id="33097"/>
    <lineage>
        <taxon>Eukaryota</taxon>
        <taxon>Viridiplantae</taxon>
        <taxon>Chlorophyta</taxon>
        <taxon>core chlorophytes</taxon>
        <taxon>Chlorophyceae</taxon>
        <taxon>CS clade</taxon>
        <taxon>Chlamydomonadales</taxon>
        <taxon>Volvocaceae</taxon>
        <taxon>Gonium</taxon>
    </lineage>
</organism>
<dbReference type="AlphaFoldDB" id="A0A150GZL6"/>
<evidence type="ECO:0000313" key="2">
    <source>
        <dbReference type="Proteomes" id="UP000075714"/>
    </source>
</evidence>
<dbReference type="Proteomes" id="UP000075714">
    <property type="component" value="Unassembled WGS sequence"/>
</dbReference>
<protein>
    <submittedName>
        <fullName evidence="1">Uncharacterized protein</fullName>
    </submittedName>
</protein>
<accession>A0A150GZL6</accession>
<dbReference type="EMBL" id="LSYV01000004">
    <property type="protein sequence ID" value="KXZ55162.1"/>
    <property type="molecule type" value="Genomic_DNA"/>
</dbReference>
<proteinExistence type="predicted"/>
<sequence length="78" mass="8547">MPDERGKLAGGRNGRSHTERLVELKPLALKSLHLVNVRLACQDVAQLALAVPEIEKLTLTDMLSCSRTHCRCYACSSA</sequence>
<evidence type="ECO:0000313" key="1">
    <source>
        <dbReference type="EMBL" id="KXZ55162.1"/>
    </source>
</evidence>
<comment type="caution">
    <text evidence="1">The sequence shown here is derived from an EMBL/GenBank/DDBJ whole genome shotgun (WGS) entry which is preliminary data.</text>
</comment>
<name>A0A150GZL6_GONPE</name>